<comment type="caution">
    <text evidence="1">The sequence shown here is derived from an EMBL/GenBank/DDBJ whole genome shotgun (WGS) entry which is preliminary data.</text>
</comment>
<gene>
    <name evidence="1" type="ORF">IPP15_13475</name>
</gene>
<dbReference type="Proteomes" id="UP000808337">
    <property type="component" value="Unassembled WGS sequence"/>
</dbReference>
<dbReference type="InterPro" id="IPR009003">
    <property type="entry name" value="Peptidase_S1_PA"/>
</dbReference>
<dbReference type="AlphaFoldDB" id="A0A9D7SWT7"/>
<dbReference type="SUPFAM" id="SSF50494">
    <property type="entry name" value="Trypsin-like serine proteases"/>
    <property type="match status" value="1"/>
</dbReference>
<dbReference type="InterPro" id="IPR043504">
    <property type="entry name" value="Peptidase_S1_PA_chymotrypsin"/>
</dbReference>
<protein>
    <recommendedName>
        <fullName evidence="3">Trypsin-like peptidase domain-containing protein</fullName>
    </recommendedName>
</protein>
<name>A0A9D7SWT7_9BACT</name>
<accession>A0A9D7SWT7</accession>
<dbReference type="EMBL" id="JADKGY010000019">
    <property type="protein sequence ID" value="MBK9983377.1"/>
    <property type="molecule type" value="Genomic_DNA"/>
</dbReference>
<sequence>MLNIRRFILSTSFLLIGILATIPFTATAQKSSIVQVHADKSSGYGVACGGPDLIVTALHVVSGKSTIMVVWQGKSAYADIEKIYKPSDLALLRLQTPLGIPFTHTLLRRTTIRHQYKFLGNAGQHCKYERKNNCT</sequence>
<evidence type="ECO:0000313" key="2">
    <source>
        <dbReference type="Proteomes" id="UP000808337"/>
    </source>
</evidence>
<reference evidence="1 2" key="1">
    <citation type="submission" date="2020-10" db="EMBL/GenBank/DDBJ databases">
        <title>Connecting structure to function with the recovery of over 1000 high-quality activated sludge metagenome-assembled genomes encoding full-length rRNA genes using long-read sequencing.</title>
        <authorList>
            <person name="Singleton C.M."/>
            <person name="Petriglieri F."/>
            <person name="Kristensen J.M."/>
            <person name="Kirkegaard R.H."/>
            <person name="Michaelsen T.Y."/>
            <person name="Andersen M.H."/>
            <person name="Karst S.M."/>
            <person name="Dueholm M.S."/>
            <person name="Nielsen P.H."/>
            <person name="Albertsen M."/>
        </authorList>
    </citation>
    <scope>NUCLEOTIDE SEQUENCE [LARGE SCALE GENOMIC DNA]</scope>
    <source>
        <strain evidence="1">Ribe_18-Q3-R11-54_MAXAC.273</strain>
    </source>
</reference>
<proteinExistence type="predicted"/>
<evidence type="ECO:0000313" key="1">
    <source>
        <dbReference type="EMBL" id="MBK9983377.1"/>
    </source>
</evidence>
<evidence type="ECO:0008006" key="3">
    <source>
        <dbReference type="Google" id="ProtNLM"/>
    </source>
</evidence>
<organism evidence="1 2">
    <name type="scientific">Candidatus Opimibacter skivensis</name>
    <dbReference type="NCBI Taxonomy" id="2982028"/>
    <lineage>
        <taxon>Bacteria</taxon>
        <taxon>Pseudomonadati</taxon>
        <taxon>Bacteroidota</taxon>
        <taxon>Saprospiria</taxon>
        <taxon>Saprospirales</taxon>
        <taxon>Saprospiraceae</taxon>
        <taxon>Candidatus Opimibacter</taxon>
    </lineage>
</organism>
<dbReference type="Gene3D" id="2.40.10.10">
    <property type="entry name" value="Trypsin-like serine proteases"/>
    <property type="match status" value="1"/>
</dbReference>